<name>A0ABS2MS20_9FIRM</name>
<dbReference type="PROSITE" id="PS51833">
    <property type="entry name" value="HDOD"/>
    <property type="match status" value="1"/>
</dbReference>
<evidence type="ECO:0000259" key="1">
    <source>
        <dbReference type="PROSITE" id="PS51833"/>
    </source>
</evidence>
<dbReference type="Pfam" id="PF08668">
    <property type="entry name" value="HDOD"/>
    <property type="match status" value="1"/>
</dbReference>
<dbReference type="InterPro" id="IPR013976">
    <property type="entry name" value="HDOD"/>
</dbReference>
<sequence>MKEIVLLTRDEVFINMFRRRMNPEKFVLYSFNDQQKVHAWLASHKSVELFILDVSIGNYNESMLDYIKQTYPNIIRMTLNDLRTTCENHMPAFEGIAQLNLNKTHSATEIWSLVDKVFDIDSKLKNRELMSLMSTLKNIPTIPNIYFELSHMIRNNASVEDIADKLESDPAISSNIIKMANTAFYNANTGSIRQAIMFIGLINVKNIILTNAVFGNTGIDPKIRDIHWKHVRLTNKILNALYVELLGKKLNNNIASVGLLHDIGSVVMMANYPVEFKKIVEWEQTTQTGHISMLEKEIVGFSHEELGGYLLDLWGFPVPVVEAALMHHDPLNPMVINRELVLAVHLANYFAWEVMDYDLYHKPINEDVVSALAISDDKLEQFVENLKTIV</sequence>
<dbReference type="RefSeq" id="WP_204664429.1">
    <property type="nucleotide sequence ID" value="NZ_JAFBDT010000014.1"/>
</dbReference>
<comment type="caution">
    <text evidence="2">The sequence shown here is derived from an EMBL/GenBank/DDBJ whole genome shotgun (WGS) entry which is preliminary data.</text>
</comment>
<proteinExistence type="predicted"/>
<dbReference type="SUPFAM" id="SSF109604">
    <property type="entry name" value="HD-domain/PDEase-like"/>
    <property type="match status" value="1"/>
</dbReference>
<dbReference type="PANTHER" id="PTHR33525:SF3">
    <property type="entry name" value="RIBONUCLEASE Y"/>
    <property type="match status" value="1"/>
</dbReference>
<dbReference type="Gene3D" id="1.10.3210.10">
    <property type="entry name" value="Hypothetical protein af1432"/>
    <property type="match status" value="1"/>
</dbReference>
<dbReference type="PANTHER" id="PTHR33525">
    <property type="match status" value="1"/>
</dbReference>
<evidence type="ECO:0000313" key="2">
    <source>
        <dbReference type="EMBL" id="MBM7562224.1"/>
    </source>
</evidence>
<dbReference type="InterPro" id="IPR052340">
    <property type="entry name" value="RNase_Y/CdgJ"/>
</dbReference>
<protein>
    <submittedName>
        <fullName evidence="2">HD-like signal output (HDOD) protein</fullName>
    </submittedName>
</protein>
<reference evidence="2 3" key="1">
    <citation type="submission" date="2021-01" db="EMBL/GenBank/DDBJ databases">
        <title>Genomic Encyclopedia of Type Strains, Phase IV (KMG-IV): sequencing the most valuable type-strain genomes for metagenomic binning, comparative biology and taxonomic classification.</title>
        <authorList>
            <person name="Goeker M."/>
        </authorList>
    </citation>
    <scope>NUCLEOTIDE SEQUENCE [LARGE SCALE GENOMIC DNA]</scope>
    <source>
        <strain evidence="2 3">DSM 24436</strain>
    </source>
</reference>
<gene>
    <name evidence="2" type="ORF">JOC49_001767</name>
</gene>
<evidence type="ECO:0000313" key="3">
    <source>
        <dbReference type="Proteomes" id="UP000767854"/>
    </source>
</evidence>
<dbReference type="Proteomes" id="UP000767854">
    <property type="component" value="Unassembled WGS sequence"/>
</dbReference>
<dbReference type="EMBL" id="JAFBDT010000014">
    <property type="protein sequence ID" value="MBM7562224.1"/>
    <property type="molecule type" value="Genomic_DNA"/>
</dbReference>
<accession>A0ABS2MS20</accession>
<feature type="domain" description="HDOD" evidence="1">
    <location>
        <begin position="139"/>
        <end position="330"/>
    </location>
</feature>
<organism evidence="2 3">
    <name type="scientific">Fusibacter tunisiensis</name>
    <dbReference type="NCBI Taxonomy" id="1008308"/>
    <lineage>
        <taxon>Bacteria</taxon>
        <taxon>Bacillati</taxon>
        <taxon>Bacillota</taxon>
        <taxon>Clostridia</taxon>
        <taxon>Eubacteriales</taxon>
        <taxon>Eubacteriales Family XII. Incertae Sedis</taxon>
        <taxon>Fusibacter</taxon>
    </lineage>
</organism>
<keyword evidence="3" id="KW-1185">Reference proteome</keyword>